<name>A0ABV6YPT8_UNCEI</name>
<feature type="region of interest" description="Disordered" evidence="1">
    <location>
        <begin position="1"/>
        <end position="62"/>
    </location>
</feature>
<accession>A0ABV6YPT8</accession>
<dbReference type="Proteomes" id="UP001594288">
    <property type="component" value="Unassembled WGS sequence"/>
</dbReference>
<evidence type="ECO:0000313" key="3">
    <source>
        <dbReference type="Proteomes" id="UP001594288"/>
    </source>
</evidence>
<reference evidence="2 3" key="1">
    <citation type="submission" date="2024-09" db="EMBL/GenBank/DDBJ databases">
        <authorList>
            <person name="D'Angelo T."/>
        </authorList>
    </citation>
    <scope>NUCLEOTIDE SEQUENCE [LARGE SCALE GENOMIC DNA]</scope>
    <source>
        <strain evidence="2">SAG AM-311-F02</strain>
    </source>
</reference>
<comment type="caution">
    <text evidence="2">The sequence shown here is derived from an EMBL/GenBank/DDBJ whole genome shotgun (WGS) entry which is preliminary data.</text>
</comment>
<proteinExistence type="predicted"/>
<dbReference type="EMBL" id="JBHPEI010000065">
    <property type="protein sequence ID" value="MFC1800088.1"/>
    <property type="molecule type" value="Genomic_DNA"/>
</dbReference>
<organism evidence="2 3">
    <name type="scientific">Eiseniibacteriota bacterium</name>
    <dbReference type="NCBI Taxonomy" id="2212470"/>
    <lineage>
        <taxon>Bacteria</taxon>
        <taxon>Candidatus Eiseniibacteriota</taxon>
    </lineage>
</organism>
<evidence type="ECO:0000313" key="2">
    <source>
        <dbReference type="EMBL" id="MFC1800088.1"/>
    </source>
</evidence>
<protein>
    <submittedName>
        <fullName evidence="2">Uncharacterized protein</fullName>
    </submittedName>
</protein>
<sequence>RGEKLDPPRVDTANNKAGGAKASAPQPSQGEPESHKIPEAADAAPKQTEKPAPAEPEEEGHA</sequence>
<feature type="compositionally biased region" description="Low complexity" evidence="1">
    <location>
        <begin position="13"/>
        <end position="22"/>
    </location>
</feature>
<keyword evidence="3" id="KW-1185">Reference proteome</keyword>
<evidence type="ECO:0000256" key="1">
    <source>
        <dbReference type="SAM" id="MobiDB-lite"/>
    </source>
</evidence>
<feature type="non-terminal residue" evidence="2">
    <location>
        <position position="1"/>
    </location>
</feature>
<gene>
    <name evidence="2" type="ORF">ACFL2Z_04150</name>
</gene>